<keyword evidence="5" id="KW-1185">Reference proteome</keyword>
<dbReference type="AlphaFoldDB" id="A0A3S4CEX0"/>
<dbReference type="Proteomes" id="UP000268844">
    <property type="component" value="Unassembled WGS sequence"/>
</dbReference>
<dbReference type="Gene3D" id="3.40.50.2300">
    <property type="match status" value="2"/>
</dbReference>
<accession>A0A3S4CEX0</accession>
<protein>
    <submittedName>
        <fullName evidence="4">Purine-binding protein</fullName>
    </submittedName>
</protein>
<organism evidence="4 5">
    <name type="scientific">Devosia equisanguinis</name>
    <dbReference type="NCBI Taxonomy" id="2490941"/>
    <lineage>
        <taxon>Bacteria</taxon>
        <taxon>Pseudomonadati</taxon>
        <taxon>Pseudomonadota</taxon>
        <taxon>Alphaproteobacteria</taxon>
        <taxon>Hyphomicrobiales</taxon>
        <taxon>Devosiaceae</taxon>
        <taxon>Devosia</taxon>
    </lineage>
</organism>
<proteinExistence type="predicted"/>
<dbReference type="InterPro" id="IPR052910">
    <property type="entry name" value="ABC-Purine-Binding"/>
</dbReference>
<dbReference type="GO" id="GO:0005886">
    <property type="term" value="C:plasma membrane"/>
    <property type="evidence" value="ECO:0007669"/>
    <property type="project" value="InterPro"/>
</dbReference>
<dbReference type="RefSeq" id="WP_206437850.1">
    <property type="nucleotide sequence ID" value="NZ_JBHTMH010000005.1"/>
</dbReference>
<dbReference type="PROSITE" id="PS51318">
    <property type="entry name" value="TAT"/>
    <property type="match status" value="1"/>
</dbReference>
<evidence type="ECO:0000256" key="1">
    <source>
        <dbReference type="ARBA" id="ARBA00022729"/>
    </source>
</evidence>
<feature type="signal peptide" evidence="2">
    <location>
        <begin position="1"/>
        <end position="28"/>
    </location>
</feature>
<dbReference type="PANTHER" id="PTHR43208:SF1">
    <property type="entry name" value="ABC TRANSPORTER SUBSTRATE-BINDING PROTEIN"/>
    <property type="match status" value="1"/>
</dbReference>
<feature type="domain" description="ABC transporter substrate-binding protein PnrA-like" evidence="3">
    <location>
        <begin position="34"/>
        <end position="295"/>
    </location>
</feature>
<evidence type="ECO:0000256" key="2">
    <source>
        <dbReference type="SAM" id="SignalP"/>
    </source>
</evidence>
<dbReference type="InterPro" id="IPR006311">
    <property type="entry name" value="TAT_signal"/>
</dbReference>
<keyword evidence="1 2" id="KW-0732">Signal</keyword>
<evidence type="ECO:0000259" key="3">
    <source>
        <dbReference type="Pfam" id="PF02608"/>
    </source>
</evidence>
<reference evidence="4 5" key="1">
    <citation type="submission" date="2018-12" db="EMBL/GenBank/DDBJ databases">
        <authorList>
            <person name="Criscuolo A."/>
        </authorList>
    </citation>
    <scope>NUCLEOTIDE SEQUENCE [LARGE SCALE GENOMIC DNA]</scope>
    <source>
        <strain evidence="4">ACIP1116281</strain>
    </source>
</reference>
<name>A0A3S4CEX0_9HYPH</name>
<evidence type="ECO:0000313" key="4">
    <source>
        <dbReference type="EMBL" id="VDS05637.1"/>
    </source>
</evidence>
<dbReference type="InterPro" id="IPR028082">
    <property type="entry name" value="Peripla_BP_I"/>
</dbReference>
<dbReference type="SUPFAM" id="SSF53822">
    <property type="entry name" value="Periplasmic binding protein-like I"/>
    <property type="match status" value="1"/>
</dbReference>
<dbReference type="PANTHER" id="PTHR43208">
    <property type="entry name" value="ABC TRANSPORTER SUBSTRATE-BINDING PROTEIN"/>
    <property type="match status" value="1"/>
</dbReference>
<dbReference type="Pfam" id="PF02608">
    <property type="entry name" value="Bmp"/>
    <property type="match status" value="1"/>
</dbReference>
<dbReference type="CDD" id="cd19963">
    <property type="entry name" value="PBP1_BMP-like"/>
    <property type="match status" value="1"/>
</dbReference>
<dbReference type="InterPro" id="IPR003760">
    <property type="entry name" value="PnrA-like"/>
</dbReference>
<sequence>MTQITRRNVLRIGAAGLALPLMGSLAFGQDGPFKIGFVNVGPKDDNGWTYGHWVGAQALEAEFGDKIEVTFVESVPEGPDCERVLRELAQQGNKIIFATSFGFGDYVMKVAKEFPDVVFEHATGYQRSDNVGTYNARFHEGRAVMGTLAGHLSKTNNIGYIGSFPIPEVVMGINAFTLAARKVNPEITVNVVWLSSWHDPAKEADAARALIDQGADIIAQHTDGPAALQVAEERGIVGGFGQGADMSAFAPKSHLSAIIDVWAPHYIKAVQSVMDGTWVSADSWPGIADGEVVIGAYNEKIPADVVAAAEAVKAGIVDGSLHPFTGPIVDNAGTERVAAGATVDDAGLWAMDWYVEGVKA</sequence>
<evidence type="ECO:0000313" key="5">
    <source>
        <dbReference type="Proteomes" id="UP000268844"/>
    </source>
</evidence>
<feature type="chain" id="PRO_5018600777" evidence="2">
    <location>
        <begin position="29"/>
        <end position="360"/>
    </location>
</feature>
<gene>
    <name evidence="4" type="ORF">DEVEQU_02780</name>
</gene>
<dbReference type="EMBL" id="UZWD01000034">
    <property type="protein sequence ID" value="VDS05637.1"/>
    <property type="molecule type" value="Genomic_DNA"/>
</dbReference>